<dbReference type="GO" id="GO:0015344">
    <property type="term" value="F:siderophore uptake transmembrane transporter activity"/>
    <property type="evidence" value="ECO:0007669"/>
    <property type="project" value="TreeGrafter"/>
</dbReference>
<sequence length="722" mass="80378">MNSSLLFSRLSGVTLAVLALMAASAQAQQAQRAEPAGKARAAAQAALTENEPAEDEYEATMPTVYVTGTSENSVTKGYIGYDQAEVTRNQLTIKETPQAVDVLDIQKNKNYGTNDLSSILEGNAGIDATYDMRGESIKIRGFSADASDIYRDGIRESGQVRRSTANIERVEILKGPSSVLYGRSSGGGVINMVSKFANFTQRRTVGLAYGSWANRSATVDINQVINPNVAVRLTGEASEANSFRSTVNTRGRMLSPSVTVRAGNLSWTGQYTWDSARRVPDRNPDRHVYEQMGLSWRRGFARPGDFVKDDLSVLRSDLAWAINGSWDLRWQLAHRSASQDFDHYFGGTYDAATRLLGQNYAWQETANKTLSSALTLNGRFATGAIEHKLTAGLDWSREKRDPLLSTRRDQPINPFAAPGTWGRLNPRPAATLDNHHRAHSSGLFVQDLISLRPDVKVLVGGRHDRYKFRSTNIRKQSSGYDGSTFSPNVGVVWDINADHTVYAAWNRSFAPYGGNGYLTVDATANPATFNTDPEQSRQIEVGVKSDWLDRKLSTTLSLYNLEHTNIRYRPAPNDLTRWAVRGKERSRGVELNVMGRVHPQWFVRGSLGLMSAKIVENRQNRAEEGRYLTNTARVNGNLFVRYAPRPWFAEAGLTHIGKRYYYDKNEEHGLPAFTRLDALLGYSAAPWNFTLALQNVTNKKYWRSNAMPGSPRAVMLKASYEF</sequence>
<dbReference type="RefSeq" id="WP_279523439.1">
    <property type="nucleotide sequence ID" value="NZ_JARVII010000001.1"/>
</dbReference>
<gene>
    <name evidence="19" type="ORF">QB898_00975</name>
</gene>
<name>A0AAW6RHL7_9BURK</name>
<dbReference type="Proteomes" id="UP001237156">
    <property type="component" value="Unassembled WGS sequence"/>
</dbReference>
<feature type="signal peptide" evidence="16">
    <location>
        <begin position="1"/>
        <end position="27"/>
    </location>
</feature>
<comment type="subcellular location">
    <subcellularLocation>
        <location evidence="1 14">Cell outer membrane</location>
        <topology evidence="1 14">Multi-pass membrane protein</topology>
    </subcellularLocation>
</comment>
<evidence type="ECO:0000256" key="8">
    <source>
        <dbReference type="ARBA" id="ARBA00023004"/>
    </source>
</evidence>
<evidence type="ECO:0000313" key="19">
    <source>
        <dbReference type="EMBL" id="MDG9698304.1"/>
    </source>
</evidence>
<dbReference type="InterPro" id="IPR012910">
    <property type="entry name" value="Plug_dom"/>
</dbReference>
<reference evidence="19 20" key="1">
    <citation type="submission" date="2023-04" db="EMBL/GenBank/DDBJ databases">
        <title>Ottowia paracancer sp. nov., isolated from human stomach.</title>
        <authorList>
            <person name="Song Y."/>
        </authorList>
    </citation>
    <scope>NUCLEOTIDE SEQUENCE [LARGE SCALE GENOMIC DNA]</scope>
    <source>
        <strain evidence="19 20">10c7w1</strain>
    </source>
</reference>
<keyword evidence="7 16" id="KW-0732">Signal</keyword>
<dbReference type="AlphaFoldDB" id="A0AAW6RHL7"/>
<evidence type="ECO:0000256" key="1">
    <source>
        <dbReference type="ARBA" id="ARBA00004571"/>
    </source>
</evidence>
<dbReference type="GO" id="GO:0015891">
    <property type="term" value="P:siderophore transport"/>
    <property type="evidence" value="ECO:0007669"/>
    <property type="project" value="InterPro"/>
</dbReference>
<dbReference type="InterPro" id="IPR000531">
    <property type="entry name" value="Beta-barrel_TonB"/>
</dbReference>
<evidence type="ECO:0000313" key="20">
    <source>
        <dbReference type="Proteomes" id="UP001237156"/>
    </source>
</evidence>
<dbReference type="GO" id="GO:0038023">
    <property type="term" value="F:signaling receptor activity"/>
    <property type="evidence" value="ECO:0007669"/>
    <property type="project" value="InterPro"/>
</dbReference>
<dbReference type="Gene3D" id="2.40.170.20">
    <property type="entry name" value="TonB-dependent receptor, beta-barrel domain"/>
    <property type="match status" value="1"/>
</dbReference>
<dbReference type="Pfam" id="PF00593">
    <property type="entry name" value="TonB_dep_Rec_b-barrel"/>
    <property type="match status" value="1"/>
</dbReference>
<dbReference type="Gene3D" id="2.170.130.10">
    <property type="entry name" value="TonB-dependent receptor, plug domain"/>
    <property type="match status" value="1"/>
</dbReference>
<proteinExistence type="inferred from homology"/>
<keyword evidence="6 14" id="KW-0812">Transmembrane</keyword>
<keyword evidence="20" id="KW-1185">Reference proteome</keyword>
<evidence type="ECO:0000256" key="16">
    <source>
        <dbReference type="SAM" id="SignalP"/>
    </source>
</evidence>
<accession>A0AAW6RHL7</accession>
<keyword evidence="11 14" id="KW-0472">Membrane</keyword>
<keyword evidence="12 19" id="KW-0675">Receptor</keyword>
<evidence type="ECO:0000256" key="9">
    <source>
        <dbReference type="ARBA" id="ARBA00023065"/>
    </source>
</evidence>
<keyword evidence="8" id="KW-0408">Iron</keyword>
<keyword evidence="10 15" id="KW-0798">TonB box</keyword>
<dbReference type="PANTHER" id="PTHR32552">
    <property type="entry name" value="FERRICHROME IRON RECEPTOR-RELATED"/>
    <property type="match status" value="1"/>
</dbReference>
<dbReference type="GO" id="GO:0009279">
    <property type="term" value="C:cell outer membrane"/>
    <property type="evidence" value="ECO:0007669"/>
    <property type="project" value="UniProtKB-SubCell"/>
</dbReference>
<evidence type="ECO:0000256" key="4">
    <source>
        <dbReference type="ARBA" id="ARBA00022452"/>
    </source>
</evidence>
<dbReference type="NCBIfam" id="TIGR01783">
    <property type="entry name" value="TonB-siderophor"/>
    <property type="match status" value="1"/>
</dbReference>
<evidence type="ECO:0000259" key="18">
    <source>
        <dbReference type="Pfam" id="PF07715"/>
    </source>
</evidence>
<dbReference type="PANTHER" id="PTHR32552:SF68">
    <property type="entry name" value="FERRICHROME OUTER MEMBRANE TRANSPORTER_PHAGE RECEPTOR"/>
    <property type="match status" value="1"/>
</dbReference>
<dbReference type="InterPro" id="IPR010105">
    <property type="entry name" value="TonB_sidphr_rcpt"/>
</dbReference>
<dbReference type="InterPro" id="IPR039426">
    <property type="entry name" value="TonB-dep_rcpt-like"/>
</dbReference>
<keyword evidence="9" id="KW-0406">Ion transport</keyword>
<keyword evidence="3 14" id="KW-0813">Transport</keyword>
<comment type="similarity">
    <text evidence="2 14 15">Belongs to the TonB-dependent receptor family.</text>
</comment>
<keyword evidence="13 14" id="KW-0998">Cell outer membrane</keyword>
<dbReference type="SUPFAM" id="SSF56935">
    <property type="entry name" value="Porins"/>
    <property type="match status" value="1"/>
</dbReference>
<evidence type="ECO:0000256" key="7">
    <source>
        <dbReference type="ARBA" id="ARBA00022729"/>
    </source>
</evidence>
<evidence type="ECO:0000256" key="12">
    <source>
        <dbReference type="ARBA" id="ARBA00023170"/>
    </source>
</evidence>
<feature type="domain" description="TonB-dependent receptor-like beta-barrel" evidence="17">
    <location>
        <begin position="266"/>
        <end position="697"/>
    </location>
</feature>
<dbReference type="Pfam" id="PF07715">
    <property type="entry name" value="Plug"/>
    <property type="match status" value="1"/>
</dbReference>
<keyword evidence="4 14" id="KW-1134">Transmembrane beta strand</keyword>
<dbReference type="InterPro" id="IPR037066">
    <property type="entry name" value="Plug_dom_sf"/>
</dbReference>
<evidence type="ECO:0000256" key="11">
    <source>
        <dbReference type="ARBA" id="ARBA00023136"/>
    </source>
</evidence>
<evidence type="ECO:0000256" key="13">
    <source>
        <dbReference type="ARBA" id="ARBA00023237"/>
    </source>
</evidence>
<protein>
    <submittedName>
        <fullName evidence="19">TonB-dependent receptor</fullName>
    </submittedName>
</protein>
<dbReference type="CDD" id="cd01347">
    <property type="entry name" value="ligand_gated_channel"/>
    <property type="match status" value="1"/>
</dbReference>
<dbReference type="InterPro" id="IPR036942">
    <property type="entry name" value="Beta-barrel_TonB_sf"/>
</dbReference>
<evidence type="ECO:0000256" key="14">
    <source>
        <dbReference type="PROSITE-ProRule" id="PRU01360"/>
    </source>
</evidence>
<dbReference type="PROSITE" id="PS52016">
    <property type="entry name" value="TONB_DEPENDENT_REC_3"/>
    <property type="match status" value="1"/>
</dbReference>
<evidence type="ECO:0000259" key="17">
    <source>
        <dbReference type="Pfam" id="PF00593"/>
    </source>
</evidence>
<organism evidence="19 20">
    <name type="scientific">Ottowia cancrivicina</name>
    <dbReference type="NCBI Taxonomy" id="3040346"/>
    <lineage>
        <taxon>Bacteria</taxon>
        <taxon>Pseudomonadati</taxon>
        <taxon>Pseudomonadota</taxon>
        <taxon>Betaproteobacteria</taxon>
        <taxon>Burkholderiales</taxon>
        <taxon>Comamonadaceae</taxon>
        <taxon>Ottowia</taxon>
    </lineage>
</organism>
<feature type="domain" description="TonB-dependent receptor plug" evidence="18">
    <location>
        <begin position="93"/>
        <end position="189"/>
    </location>
</feature>
<comment type="caution">
    <text evidence="19">The sequence shown here is derived from an EMBL/GenBank/DDBJ whole genome shotgun (WGS) entry which is preliminary data.</text>
</comment>
<evidence type="ECO:0000256" key="10">
    <source>
        <dbReference type="ARBA" id="ARBA00023077"/>
    </source>
</evidence>
<feature type="chain" id="PRO_5044014953" evidence="16">
    <location>
        <begin position="28"/>
        <end position="722"/>
    </location>
</feature>
<dbReference type="EMBL" id="JARVII010000001">
    <property type="protein sequence ID" value="MDG9698304.1"/>
    <property type="molecule type" value="Genomic_DNA"/>
</dbReference>
<evidence type="ECO:0000256" key="15">
    <source>
        <dbReference type="RuleBase" id="RU003357"/>
    </source>
</evidence>
<evidence type="ECO:0000256" key="3">
    <source>
        <dbReference type="ARBA" id="ARBA00022448"/>
    </source>
</evidence>
<evidence type="ECO:0000256" key="5">
    <source>
        <dbReference type="ARBA" id="ARBA00022496"/>
    </source>
</evidence>
<keyword evidence="5" id="KW-0410">Iron transport</keyword>
<evidence type="ECO:0000256" key="6">
    <source>
        <dbReference type="ARBA" id="ARBA00022692"/>
    </source>
</evidence>
<evidence type="ECO:0000256" key="2">
    <source>
        <dbReference type="ARBA" id="ARBA00009810"/>
    </source>
</evidence>